<keyword evidence="5" id="KW-0808">Transferase</keyword>
<feature type="domain" description="Glucose-1-phosphate adenylyltransferase/Bifunctional protein GlmU-like C-terminal hexapeptide" evidence="4">
    <location>
        <begin position="286"/>
        <end position="354"/>
    </location>
</feature>
<evidence type="ECO:0000256" key="2">
    <source>
        <dbReference type="ARBA" id="ARBA00023056"/>
    </source>
</evidence>
<dbReference type="Gene3D" id="2.160.10.10">
    <property type="entry name" value="Hexapeptide repeat proteins"/>
    <property type="match status" value="1"/>
</dbReference>
<dbReference type="SUPFAM" id="SSF51161">
    <property type="entry name" value="Trimeric LpxA-like enzymes"/>
    <property type="match status" value="1"/>
</dbReference>
<evidence type="ECO:0000256" key="1">
    <source>
        <dbReference type="ARBA" id="ARBA00010443"/>
    </source>
</evidence>
<accession>A0A1E5L391</accession>
<dbReference type="PANTHER" id="PTHR43523">
    <property type="entry name" value="GLUCOSE-1-PHOSPHATE ADENYLYLTRANSFERASE-RELATED"/>
    <property type="match status" value="1"/>
</dbReference>
<dbReference type="InterPro" id="IPR005835">
    <property type="entry name" value="NTP_transferase_dom"/>
</dbReference>
<dbReference type="CDD" id="cd02508">
    <property type="entry name" value="ADP_Glucose_PP"/>
    <property type="match status" value="1"/>
</dbReference>
<dbReference type="NCBIfam" id="TIGR02092">
    <property type="entry name" value="glgD"/>
    <property type="match status" value="1"/>
</dbReference>
<dbReference type="SUPFAM" id="SSF53448">
    <property type="entry name" value="Nucleotide-diphospho-sugar transferases"/>
    <property type="match status" value="1"/>
</dbReference>
<keyword evidence="5" id="KW-0548">Nucleotidyltransferase</keyword>
<dbReference type="RefSeq" id="WP_069703042.1">
    <property type="nucleotide sequence ID" value="NZ_MJAT01000037.1"/>
</dbReference>
<dbReference type="AlphaFoldDB" id="A0A1E5L391"/>
<dbReference type="InterPro" id="IPR011831">
    <property type="entry name" value="ADP-Glc_PPase"/>
</dbReference>
<dbReference type="EMBL" id="MJAT01000037">
    <property type="protein sequence ID" value="OEH84615.1"/>
    <property type="molecule type" value="Genomic_DNA"/>
</dbReference>
<dbReference type="GO" id="GO:0005978">
    <property type="term" value="P:glycogen biosynthetic process"/>
    <property type="evidence" value="ECO:0007669"/>
    <property type="project" value="UniProtKB-KW"/>
</dbReference>
<evidence type="ECO:0000259" key="4">
    <source>
        <dbReference type="Pfam" id="PF24894"/>
    </source>
</evidence>
<dbReference type="STRING" id="1390249.BHU72_08960"/>
<gene>
    <name evidence="5" type="ORF">BHU72_08960</name>
</gene>
<keyword evidence="6" id="KW-1185">Reference proteome</keyword>
<dbReference type="GO" id="GO:0008878">
    <property type="term" value="F:glucose-1-phosphate adenylyltransferase activity"/>
    <property type="evidence" value="ECO:0007669"/>
    <property type="project" value="InterPro"/>
</dbReference>
<dbReference type="InterPro" id="IPR029044">
    <property type="entry name" value="Nucleotide-diphossugar_trans"/>
</dbReference>
<comment type="similarity">
    <text evidence="1">Belongs to the bacterial/plant glucose-1-phosphate adenylyltransferase family.</text>
</comment>
<evidence type="ECO:0000313" key="5">
    <source>
        <dbReference type="EMBL" id="OEH84615.1"/>
    </source>
</evidence>
<proteinExistence type="inferred from homology"/>
<dbReference type="Gene3D" id="3.90.550.10">
    <property type="entry name" value="Spore Coat Polysaccharide Biosynthesis Protein SpsA, Chain A"/>
    <property type="match status" value="1"/>
</dbReference>
<dbReference type="InterPro" id="IPR011832">
    <property type="entry name" value="GlgDAde_trans"/>
</dbReference>
<keyword evidence="2" id="KW-0320">Glycogen biosynthesis</keyword>
<dbReference type="CDD" id="cd04651">
    <property type="entry name" value="LbH_G1P_AT_C"/>
    <property type="match status" value="1"/>
</dbReference>
<protein>
    <submittedName>
        <fullName evidence="5">Glucose-1-phosphate adenylyltransferase subunit GlgD</fullName>
    </submittedName>
</protein>
<comment type="caution">
    <text evidence="5">The sequence shown here is derived from an EMBL/GenBank/DDBJ whole genome shotgun (WGS) entry which is preliminary data.</text>
</comment>
<dbReference type="Pfam" id="PF24894">
    <property type="entry name" value="Hexapep_GlmU"/>
    <property type="match status" value="1"/>
</dbReference>
<dbReference type="Proteomes" id="UP000095255">
    <property type="component" value="Unassembled WGS sequence"/>
</dbReference>
<dbReference type="InterPro" id="IPR056818">
    <property type="entry name" value="GlmU/GlgC-like_hexapep"/>
</dbReference>
<organism evidence="5 6">
    <name type="scientific">Desulfuribacillus stibiiarsenatis</name>
    <dbReference type="NCBI Taxonomy" id="1390249"/>
    <lineage>
        <taxon>Bacteria</taxon>
        <taxon>Bacillati</taxon>
        <taxon>Bacillota</taxon>
        <taxon>Desulfuribacillia</taxon>
        <taxon>Desulfuribacillales</taxon>
        <taxon>Desulfuribacillaceae</taxon>
        <taxon>Desulfuribacillus</taxon>
    </lineage>
</organism>
<evidence type="ECO:0000259" key="3">
    <source>
        <dbReference type="Pfam" id="PF00483"/>
    </source>
</evidence>
<name>A0A1E5L391_9FIRM</name>
<feature type="domain" description="Nucleotidyl transferase" evidence="3">
    <location>
        <begin position="17"/>
        <end position="238"/>
    </location>
</feature>
<evidence type="ECO:0000313" key="6">
    <source>
        <dbReference type="Proteomes" id="UP000095255"/>
    </source>
</evidence>
<sequence>MTQMMGVVNLGNECKDLKDLTIFRCNASVPFGGRYRFVDFVLSSMVNSDIFNVAVLTDKKYTSLMDHLKNGKSWDLNRKRDGLFILPPADKDNFPGFVGDIKNFYWHLDYFYRSTQEYVVIAGSQILLNIDYKNVLDFHIEMDADLTIVTCDKEKLNSTLCHQYCNTVKMDNQHQIIDIHKGMDEQTTNVSLDVYLLKRNFLIELIESSMIKGHKDFTKDTIMKSVSKHKMYGYTHQGYVAPIFSIEDYYQHSMNMLNSATRDELFHHPGVIYTKVKDEPPSKYSSDANVINSLVANGCHIEGTVENCIVFRGVKVQKGAVIRNSIIMQRCEISENALIENVILDKEVYVTPGGSMQGEQHSPTVVARRMVI</sequence>
<reference evidence="5 6" key="1">
    <citation type="submission" date="2016-09" db="EMBL/GenBank/DDBJ databases">
        <title>Desulfuribacillus arsenicus sp. nov., an obligately anaerobic, dissimilatory arsenic- and antimonate-reducing bacterium isolated from anoxic sediments.</title>
        <authorList>
            <person name="Abin C.A."/>
            <person name="Hollibaugh J.T."/>
        </authorList>
    </citation>
    <scope>NUCLEOTIDE SEQUENCE [LARGE SCALE GENOMIC DNA]</scope>
    <source>
        <strain evidence="5 6">MLFW-2</strain>
    </source>
</reference>
<dbReference type="PANTHER" id="PTHR43523:SF6">
    <property type="entry name" value="GLYCOGEN BIOSYNTHESIS PROTEIN GLGD"/>
    <property type="match status" value="1"/>
</dbReference>
<dbReference type="InterPro" id="IPR011004">
    <property type="entry name" value="Trimer_LpxA-like_sf"/>
</dbReference>
<dbReference type="Pfam" id="PF00483">
    <property type="entry name" value="NTP_transferase"/>
    <property type="match status" value="1"/>
</dbReference>